<keyword evidence="4" id="KW-1185">Reference proteome</keyword>
<evidence type="ECO:0000313" key="4">
    <source>
        <dbReference type="Proteomes" id="UP001370100"/>
    </source>
</evidence>
<protein>
    <submittedName>
        <fullName evidence="3">Polysaccharide deacetylase family protein</fullName>
        <ecNumber evidence="3">3.-.-.-</ecNumber>
    </submittedName>
</protein>
<dbReference type="SUPFAM" id="SSF88713">
    <property type="entry name" value="Glycoside hydrolase/deacetylase"/>
    <property type="match status" value="1"/>
</dbReference>
<dbReference type="Gene3D" id="3.20.20.370">
    <property type="entry name" value="Glycoside hydrolase/deacetylase"/>
    <property type="match status" value="1"/>
</dbReference>
<dbReference type="GO" id="GO:0016787">
    <property type="term" value="F:hydrolase activity"/>
    <property type="evidence" value="ECO:0007669"/>
    <property type="project" value="UniProtKB-KW"/>
</dbReference>
<reference evidence="3 4" key="1">
    <citation type="submission" date="2024-03" db="EMBL/GenBank/DDBJ databases">
        <title>Actinomycetospora sp. OC33-EN06, a novel actinomycete isolated from wild orchid (Aerides multiflora).</title>
        <authorList>
            <person name="Suriyachadkun C."/>
        </authorList>
    </citation>
    <scope>NUCLEOTIDE SEQUENCE [LARGE SCALE GENOMIC DNA]</scope>
    <source>
        <strain evidence="3 4">OC33-EN06</strain>
    </source>
</reference>
<evidence type="ECO:0000313" key="3">
    <source>
        <dbReference type="EMBL" id="MEJ2888016.1"/>
    </source>
</evidence>
<dbReference type="EMBL" id="JBBEGL010000004">
    <property type="protein sequence ID" value="MEJ2888016.1"/>
    <property type="molecule type" value="Genomic_DNA"/>
</dbReference>
<dbReference type="EC" id="3.-.-.-" evidence="3"/>
<dbReference type="CDD" id="cd10918">
    <property type="entry name" value="CE4_NodB_like_5s_6s"/>
    <property type="match status" value="1"/>
</dbReference>
<gene>
    <name evidence="3" type="ORF">WCD41_16260</name>
</gene>
<dbReference type="PANTHER" id="PTHR34216">
    <property type="match status" value="1"/>
</dbReference>
<evidence type="ECO:0000259" key="2">
    <source>
        <dbReference type="PROSITE" id="PS51677"/>
    </source>
</evidence>
<evidence type="ECO:0000256" key="1">
    <source>
        <dbReference type="ARBA" id="ARBA00022729"/>
    </source>
</evidence>
<dbReference type="Pfam" id="PF01522">
    <property type="entry name" value="Polysacc_deac_1"/>
    <property type="match status" value="1"/>
</dbReference>
<organism evidence="3 4">
    <name type="scientific">Actinomycetospora aeridis</name>
    <dbReference type="NCBI Taxonomy" id="3129231"/>
    <lineage>
        <taxon>Bacteria</taxon>
        <taxon>Bacillati</taxon>
        <taxon>Actinomycetota</taxon>
        <taxon>Actinomycetes</taxon>
        <taxon>Pseudonocardiales</taxon>
        <taxon>Pseudonocardiaceae</taxon>
        <taxon>Actinomycetospora</taxon>
    </lineage>
</organism>
<comment type="caution">
    <text evidence="3">The sequence shown here is derived from an EMBL/GenBank/DDBJ whole genome shotgun (WGS) entry which is preliminary data.</text>
</comment>
<name>A0ABU8N8N1_9PSEU</name>
<dbReference type="RefSeq" id="WP_337714507.1">
    <property type="nucleotide sequence ID" value="NZ_JBBEGL010000004.1"/>
</dbReference>
<dbReference type="Proteomes" id="UP001370100">
    <property type="component" value="Unassembled WGS sequence"/>
</dbReference>
<keyword evidence="1" id="KW-0732">Signal</keyword>
<dbReference type="PANTHER" id="PTHR34216:SF7">
    <property type="entry name" value="POLY-BETA-1,6-N-ACETYL-D-GLUCOSAMINE N-DEACETYLASE"/>
    <property type="match status" value="1"/>
</dbReference>
<keyword evidence="3" id="KW-0378">Hydrolase</keyword>
<feature type="domain" description="NodB homology" evidence="2">
    <location>
        <begin position="96"/>
        <end position="268"/>
    </location>
</feature>
<dbReference type="InterPro" id="IPR002509">
    <property type="entry name" value="NODB_dom"/>
</dbReference>
<sequence length="268" mass="28995">MSRLRHAVAWRAERARGQVAAARVAGERRLGSLWPPGPPGPPTSRILCYHSVGTPHWGTNDVTPARFAGHLERLLDAGCRIVPASELAAGDVPDGPRVALTFDDGARSLLDQVAPVLRDLGVPWTAFVVTGWADGGHRYGHDLVLDWHEIEALAAAGATIASHSVDHPNFAGLAEGEVGEQLVASRAAIRARLGIDTREFAIPVGRARDWPAGAQRAARDAGYDTVYAATEDRRPPGTVPRTFITRFDDPRVFRTALAGGFDRWEEWL</sequence>
<dbReference type="PROSITE" id="PS51677">
    <property type="entry name" value="NODB"/>
    <property type="match status" value="1"/>
</dbReference>
<dbReference type="InterPro" id="IPR011330">
    <property type="entry name" value="Glyco_hydro/deAcase_b/a-brl"/>
</dbReference>
<accession>A0ABU8N8N1</accession>
<proteinExistence type="predicted"/>
<dbReference type="InterPro" id="IPR051398">
    <property type="entry name" value="Polysacch_Deacetylase"/>
</dbReference>